<evidence type="ECO:0000256" key="5">
    <source>
        <dbReference type="ARBA" id="ARBA00023157"/>
    </source>
</evidence>
<sequence>MRDCAIDCAWRRIADATYAFDGAQAEQVASVEEAARAAGLPARATTDLPLPFAVEAAVTLEGQGQFDPVRYVRGLAALIPGDDCHVFERTAVAGVEEGPPCVVTTDDGRTITAGAVVVCTNYPLLDRGLFFARMEAVRSYLVAARVRGELPKVTAISAGEPTRSVRPYRDPAGDPWVLVGGEGHLVGSDDAAPARYEALERFAREHLDVIDVPHRWSTQDGMPLDNLPYAGRYHPRARRLYVNCGHQKWGMTNATIGARVVADLLAGRDNPYAELLDPNRVSVRSAPQVARAQLWVGAHLIGDRLTSADAASAEEVPAGEARVVRDGLAKVGVHRDDAGALHAVSLRCTHLGCLVHWNGAERSWDCPCHGSRFGIDGDVLAGPATRPLERREPPR</sequence>
<keyword evidence="1" id="KW-0001">2Fe-2S</keyword>
<dbReference type="InterPro" id="IPR038010">
    <property type="entry name" value="YhfW_C"/>
</dbReference>
<keyword evidence="8" id="KW-1185">Reference proteome</keyword>
<dbReference type="PROSITE" id="PS51296">
    <property type="entry name" value="RIESKE"/>
    <property type="match status" value="1"/>
</dbReference>
<dbReference type="Pfam" id="PF01266">
    <property type="entry name" value="DAO"/>
    <property type="match status" value="1"/>
</dbReference>
<keyword evidence="5" id="KW-1015">Disulfide bond</keyword>
<organism evidence="7 8">
    <name type="scientific">Conexibacter arvalis</name>
    <dbReference type="NCBI Taxonomy" id="912552"/>
    <lineage>
        <taxon>Bacteria</taxon>
        <taxon>Bacillati</taxon>
        <taxon>Actinomycetota</taxon>
        <taxon>Thermoleophilia</taxon>
        <taxon>Solirubrobacterales</taxon>
        <taxon>Conexibacteraceae</taxon>
        <taxon>Conexibacter</taxon>
    </lineage>
</organism>
<dbReference type="PRINTS" id="PR00162">
    <property type="entry name" value="RIESKE"/>
</dbReference>
<dbReference type="InterPro" id="IPR036922">
    <property type="entry name" value="Rieske_2Fe-2S_sf"/>
</dbReference>
<gene>
    <name evidence="7" type="ORF">BDZ31_003811</name>
</gene>
<evidence type="ECO:0000313" key="7">
    <source>
        <dbReference type="EMBL" id="MBB4664208.1"/>
    </source>
</evidence>
<dbReference type="InterPro" id="IPR036188">
    <property type="entry name" value="FAD/NAD-bd_sf"/>
</dbReference>
<dbReference type="Gene3D" id="2.102.10.10">
    <property type="entry name" value="Rieske [2Fe-2S] iron-sulphur domain"/>
    <property type="match status" value="1"/>
</dbReference>
<dbReference type="PANTHER" id="PTHR13847">
    <property type="entry name" value="SARCOSINE DEHYDROGENASE-RELATED"/>
    <property type="match status" value="1"/>
</dbReference>
<dbReference type="InterPro" id="IPR005805">
    <property type="entry name" value="Rieske_Fe-S_prot_C"/>
</dbReference>
<dbReference type="GO" id="GO:0016705">
    <property type="term" value="F:oxidoreductase activity, acting on paired donors, with incorporation or reduction of molecular oxygen"/>
    <property type="evidence" value="ECO:0007669"/>
    <property type="project" value="UniProtKB-ARBA"/>
</dbReference>
<dbReference type="SUPFAM" id="SSF51971">
    <property type="entry name" value="Nucleotide-binding domain"/>
    <property type="match status" value="1"/>
</dbReference>
<dbReference type="GO" id="GO:0046872">
    <property type="term" value="F:metal ion binding"/>
    <property type="evidence" value="ECO:0007669"/>
    <property type="project" value="UniProtKB-KW"/>
</dbReference>
<dbReference type="PANTHER" id="PTHR13847:SF274">
    <property type="entry name" value="RIESKE 2FE-2S IRON-SULFUR PROTEIN YHFW-RELATED"/>
    <property type="match status" value="1"/>
</dbReference>
<evidence type="ECO:0000259" key="6">
    <source>
        <dbReference type="PROSITE" id="PS51296"/>
    </source>
</evidence>
<dbReference type="Gene3D" id="3.30.9.10">
    <property type="entry name" value="D-Amino Acid Oxidase, subunit A, domain 2"/>
    <property type="match status" value="1"/>
</dbReference>
<dbReference type="Gene3D" id="3.50.50.60">
    <property type="entry name" value="FAD/NAD(P)-binding domain"/>
    <property type="match status" value="1"/>
</dbReference>
<dbReference type="Proteomes" id="UP000585272">
    <property type="component" value="Unassembled WGS sequence"/>
</dbReference>
<accession>A0A840IJV0</accession>
<dbReference type="GO" id="GO:0016020">
    <property type="term" value="C:membrane"/>
    <property type="evidence" value="ECO:0007669"/>
    <property type="project" value="InterPro"/>
</dbReference>
<dbReference type="GO" id="GO:0004497">
    <property type="term" value="F:monooxygenase activity"/>
    <property type="evidence" value="ECO:0007669"/>
    <property type="project" value="UniProtKB-ARBA"/>
</dbReference>
<dbReference type="EMBL" id="JACHNU010000006">
    <property type="protein sequence ID" value="MBB4664208.1"/>
    <property type="molecule type" value="Genomic_DNA"/>
</dbReference>
<evidence type="ECO:0000256" key="1">
    <source>
        <dbReference type="ARBA" id="ARBA00022714"/>
    </source>
</evidence>
<dbReference type="Pfam" id="PF00355">
    <property type="entry name" value="Rieske"/>
    <property type="match status" value="1"/>
</dbReference>
<evidence type="ECO:0000256" key="3">
    <source>
        <dbReference type="ARBA" id="ARBA00023004"/>
    </source>
</evidence>
<keyword evidence="4" id="KW-0411">Iron-sulfur</keyword>
<dbReference type="SUPFAM" id="SSF50022">
    <property type="entry name" value="ISP domain"/>
    <property type="match status" value="1"/>
</dbReference>
<dbReference type="CDD" id="cd03477">
    <property type="entry name" value="Rieske_YhfW_C"/>
    <property type="match status" value="1"/>
</dbReference>
<evidence type="ECO:0000256" key="2">
    <source>
        <dbReference type="ARBA" id="ARBA00022723"/>
    </source>
</evidence>
<dbReference type="AlphaFoldDB" id="A0A840IJV0"/>
<name>A0A840IJV0_9ACTN</name>
<dbReference type="GO" id="GO:0051537">
    <property type="term" value="F:2 iron, 2 sulfur cluster binding"/>
    <property type="evidence" value="ECO:0007669"/>
    <property type="project" value="UniProtKB-KW"/>
</dbReference>
<proteinExistence type="predicted"/>
<feature type="domain" description="Rieske" evidence="6">
    <location>
        <begin position="308"/>
        <end position="395"/>
    </location>
</feature>
<evidence type="ECO:0000313" key="8">
    <source>
        <dbReference type="Proteomes" id="UP000585272"/>
    </source>
</evidence>
<dbReference type="InterPro" id="IPR006076">
    <property type="entry name" value="FAD-dep_OxRdtase"/>
</dbReference>
<protein>
    <submittedName>
        <fullName evidence="7">Glycine/D-amino acid oxidase-like deaminating enzyme/nitrite reductase/ring-hydroxylating ferredoxin subunit</fullName>
    </submittedName>
</protein>
<dbReference type="InterPro" id="IPR017941">
    <property type="entry name" value="Rieske_2Fe-2S"/>
</dbReference>
<reference evidence="7 8" key="1">
    <citation type="submission" date="2020-08" db="EMBL/GenBank/DDBJ databases">
        <title>Genomic Encyclopedia of Archaeal and Bacterial Type Strains, Phase II (KMG-II): from individual species to whole genera.</title>
        <authorList>
            <person name="Goeker M."/>
        </authorList>
    </citation>
    <scope>NUCLEOTIDE SEQUENCE [LARGE SCALE GENOMIC DNA]</scope>
    <source>
        <strain evidence="7 8">DSM 23288</strain>
    </source>
</reference>
<dbReference type="GO" id="GO:0005737">
    <property type="term" value="C:cytoplasm"/>
    <property type="evidence" value="ECO:0007669"/>
    <property type="project" value="TreeGrafter"/>
</dbReference>
<evidence type="ECO:0000256" key="4">
    <source>
        <dbReference type="ARBA" id="ARBA00023014"/>
    </source>
</evidence>
<keyword evidence="2" id="KW-0479">Metal-binding</keyword>
<comment type="caution">
    <text evidence="7">The sequence shown here is derived from an EMBL/GenBank/DDBJ whole genome shotgun (WGS) entry which is preliminary data.</text>
</comment>
<keyword evidence="3" id="KW-0408">Iron</keyword>